<gene>
    <name evidence="1" type="ORF">KCH_25940</name>
</gene>
<accession>A0A066Z6C7</accession>
<comment type="caution">
    <text evidence="1">The sequence shown here is derived from an EMBL/GenBank/DDBJ whole genome shotgun (WGS) entry which is preliminary data.</text>
</comment>
<organism evidence="1 2">
    <name type="scientific">Kitasatospora cheerisanensis KCTC 2395</name>
    <dbReference type="NCBI Taxonomy" id="1348663"/>
    <lineage>
        <taxon>Bacteria</taxon>
        <taxon>Bacillati</taxon>
        <taxon>Actinomycetota</taxon>
        <taxon>Actinomycetes</taxon>
        <taxon>Kitasatosporales</taxon>
        <taxon>Streptomycetaceae</taxon>
        <taxon>Kitasatospora</taxon>
    </lineage>
</organism>
<dbReference type="eggNOG" id="ENOG5032YW5">
    <property type="taxonomic scope" value="Bacteria"/>
</dbReference>
<dbReference type="PATRIC" id="fig|1348663.4.peg.2506"/>
<reference evidence="1 2" key="1">
    <citation type="submission" date="2014-05" db="EMBL/GenBank/DDBJ databases">
        <title>Draft Genome Sequence of Kitasatospora cheerisanensis KCTC 2395.</title>
        <authorList>
            <person name="Nam D.H."/>
        </authorList>
    </citation>
    <scope>NUCLEOTIDE SEQUENCE [LARGE SCALE GENOMIC DNA]</scope>
    <source>
        <strain evidence="1 2">KCTC 2395</strain>
    </source>
</reference>
<dbReference type="RefSeq" id="WP_035862526.1">
    <property type="nucleotide sequence ID" value="NZ_KK853997.1"/>
</dbReference>
<dbReference type="Proteomes" id="UP000027178">
    <property type="component" value="Unassembled WGS sequence"/>
</dbReference>
<keyword evidence="2" id="KW-1185">Reference proteome</keyword>
<evidence type="ECO:0008006" key="3">
    <source>
        <dbReference type="Google" id="ProtNLM"/>
    </source>
</evidence>
<evidence type="ECO:0000313" key="2">
    <source>
        <dbReference type="Proteomes" id="UP000027178"/>
    </source>
</evidence>
<sequence>MDTAFAPRSGQFVQHPAGHDGDLREAVEEFRQGRVWSVQGLLHRSWNDPGLWTSRTQVLGAVATRLNVLDRWAEEEPNAFGLTTLRCRVAVEAALLAGQRAGAPRELGQYVESAREWCRLAASMLAGDPVPWLGLLALAQLDQELARPEHRVPAADRLLPPGPWALFEQVRRTDPWNREAFHRMLRFWLGRGEIGPASSFLSGHLRDAPAGSPLHALPLYLHVERYRRAEKGAEAAAYLQWTNDESVRLAVQQVLAHWRAARGAGVHWPVADESHLAHALSATRRHQDAAEVFAAMHPFVSHEPWVSLSADPDRLLRDSVNKAFAAR</sequence>
<dbReference type="HOGENOM" id="CLU_064093_2_0_11"/>
<dbReference type="EMBL" id="JNBY01000080">
    <property type="protein sequence ID" value="KDN85685.1"/>
    <property type="molecule type" value="Genomic_DNA"/>
</dbReference>
<protein>
    <recommendedName>
        <fullName evidence="3">DUF4034 domain-containing protein</fullName>
    </recommendedName>
</protein>
<dbReference type="AlphaFoldDB" id="A0A066Z6C7"/>
<name>A0A066Z6C7_9ACTN</name>
<evidence type="ECO:0000313" key="1">
    <source>
        <dbReference type="EMBL" id="KDN85685.1"/>
    </source>
</evidence>
<proteinExistence type="predicted"/>
<dbReference type="OrthoDB" id="4312942at2"/>